<feature type="domain" description="C2H2-type" evidence="12">
    <location>
        <begin position="98"/>
        <end position="120"/>
    </location>
</feature>
<dbReference type="PANTHER" id="PTHR46144">
    <property type="entry name" value="ZINC FINGER PROTEIN 385B-LIKE"/>
    <property type="match status" value="1"/>
</dbReference>
<keyword evidence="6" id="KW-0863">Zinc-finger</keyword>
<keyword evidence="8" id="KW-0694">RNA-binding</keyword>
<evidence type="ECO:0000313" key="13">
    <source>
        <dbReference type="EMBL" id="KAK6474914.1"/>
    </source>
</evidence>
<evidence type="ECO:0000256" key="7">
    <source>
        <dbReference type="ARBA" id="ARBA00022833"/>
    </source>
</evidence>
<keyword evidence="4" id="KW-0479">Metal-binding</keyword>
<reference evidence="13 15" key="1">
    <citation type="submission" date="2021-05" db="EMBL/GenBank/DDBJ databases">
        <authorList>
            <person name="Zahm M."/>
            <person name="Klopp C."/>
            <person name="Cabau C."/>
            <person name="Kuhl H."/>
            <person name="Suciu R."/>
            <person name="Ciorpac M."/>
            <person name="Holostenco D."/>
            <person name="Gessner J."/>
            <person name="Wuertz S."/>
            <person name="Hohne C."/>
            <person name="Stock M."/>
            <person name="Gislard M."/>
            <person name="Lluch J."/>
            <person name="Milhes M."/>
            <person name="Lampietro C."/>
            <person name="Lopez Roques C."/>
            <person name="Donnadieu C."/>
            <person name="Du K."/>
            <person name="Schartl M."/>
            <person name="Guiguen Y."/>
        </authorList>
    </citation>
    <scope>NUCLEOTIDE SEQUENCE [LARGE SCALE GENOMIC DNA]</scope>
    <source>
        <strain evidence="13">Hh-F2</strain>
        <tissue evidence="13">Blood</tissue>
    </source>
</reference>
<dbReference type="SMART" id="SM00451">
    <property type="entry name" value="ZnF_U1"/>
    <property type="match status" value="4"/>
</dbReference>
<comment type="subcellular location">
    <subcellularLocation>
        <location evidence="2">Cytoplasm</location>
    </subcellularLocation>
    <subcellularLocation>
        <location evidence="1">Nucleus</location>
    </subcellularLocation>
</comment>
<evidence type="ECO:0000256" key="2">
    <source>
        <dbReference type="ARBA" id="ARBA00004496"/>
    </source>
</evidence>
<keyword evidence="15" id="KW-1185">Reference proteome</keyword>
<evidence type="ECO:0000256" key="5">
    <source>
        <dbReference type="ARBA" id="ARBA00022737"/>
    </source>
</evidence>
<evidence type="ECO:0000256" key="9">
    <source>
        <dbReference type="ARBA" id="ARBA00023242"/>
    </source>
</evidence>
<dbReference type="EMBL" id="JAHFZB010000025">
    <property type="protein sequence ID" value="KAK6474914.1"/>
    <property type="molecule type" value="Genomic_DNA"/>
</dbReference>
<dbReference type="InterPro" id="IPR013087">
    <property type="entry name" value="Znf_C2H2_type"/>
</dbReference>
<dbReference type="InterPro" id="IPR051868">
    <property type="entry name" value="ZN346_ZMAT4"/>
</dbReference>
<evidence type="ECO:0000256" key="3">
    <source>
        <dbReference type="ARBA" id="ARBA00022490"/>
    </source>
</evidence>
<dbReference type="Gene3D" id="3.30.160.60">
    <property type="entry name" value="Classic Zinc Finger"/>
    <property type="match status" value="4"/>
</dbReference>
<dbReference type="EMBL" id="JAHFZB010000023">
    <property type="protein sequence ID" value="KAK6475668.1"/>
    <property type="molecule type" value="Genomic_DNA"/>
</dbReference>
<keyword evidence="3" id="KW-0963">Cytoplasm</keyword>
<feature type="region of interest" description="Disordered" evidence="11">
    <location>
        <begin position="72"/>
        <end position="94"/>
    </location>
</feature>
<accession>A0ABR0YR46</accession>
<keyword evidence="9" id="KW-0539">Nucleus</keyword>
<dbReference type="InterPro" id="IPR036236">
    <property type="entry name" value="Znf_C2H2_sf"/>
</dbReference>
<evidence type="ECO:0000256" key="11">
    <source>
        <dbReference type="SAM" id="MobiDB-lite"/>
    </source>
</evidence>
<evidence type="ECO:0000256" key="1">
    <source>
        <dbReference type="ARBA" id="ARBA00004123"/>
    </source>
</evidence>
<evidence type="ECO:0000313" key="14">
    <source>
        <dbReference type="EMBL" id="KAK6475668.1"/>
    </source>
</evidence>
<sequence>MDDEQQNGAVSLPKGAAAVNKMIRENSDIFSDSHCKVCSAVLISESQKLAHYQSMKHANKVRRYLSIHKDEEPVVKKFKPPSPSNDSSNGEEDRMKACPVCNMTFSSPVVAQSHYQGKVHSKNLKLKEQGIPEKVYPQSKTVPKKPSPVSAPPEVSAGNDPEKFCSICHASFNNPLMSKQHYVGKKHKKQMTKVKLMEHFGPSSAPASTVKGYPCSVCNIELNSVEQYQAHISGAKHKNNVTGKKQAASFVRQAASFVRQAAAPPAERQFFPDLQPRQDEYRGYGGYNEQYP</sequence>
<evidence type="ECO:0000256" key="6">
    <source>
        <dbReference type="ARBA" id="ARBA00022771"/>
    </source>
</evidence>
<feature type="region of interest" description="Disordered" evidence="11">
    <location>
        <begin position="128"/>
        <end position="157"/>
    </location>
</feature>
<comment type="caution">
    <text evidence="13">The sequence shown here is derived from an EMBL/GenBank/DDBJ whole genome shotgun (WGS) entry which is preliminary data.</text>
</comment>
<proteinExistence type="predicted"/>
<evidence type="ECO:0000259" key="12">
    <source>
        <dbReference type="PROSITE" id="PS00028"/>
    </source>
</evidence>
<keyword evidence="5" id="KW-0677">Repeat</keyword>
<evidence type="ECO:0000256" key="10">
    <source>
        <dbReference type="ARBA" id="ARBA00039634"/>
    </source>
</evidence>
<dbReference type="PROSITE" id="PS00028">
    <property type="entry name" value="ZINC_FINGER_C2H2_1"/>
    <property type="match status" value="1"/>
</dbReference>
<protein>
    <recommendedName>
        <fullName evidence="10">Zinc finger protein 346</fullName>
    </recommendedName>
</protein>
<name>A0ABR0YR46_HUSHU</name>
<dbReference type="InterPro" id="IPR003604">
    <property type="entry name" value="Matrin/U1-like-C_Znf_C2H2"/>
</dbReference>
<dbReference type="Proteomes" id="UP001369086">
    <property type="component" value="Unassembled WGS sequence"/>
</dbReference>
<evidence type="ECO:0000256" key="4">
    <source>
        <dbReference type="ARBA" id="ARBA00022723"/>
    </source>
</evidence>
<organism evidence="13 15">
    <name type="scientific">Huso huso</name>
    <name type="common">Beluga</name>
    <name type="synonym">Acipenser huso</name>
    <dbReference type="NCBI Taxonomy" id="61971"/>
    <lineage>
        <taxon>Eukaryota</taxon>
        <taxon>Metazoa</taxon>
        <taxon>Chordata</taxon>
        <taxon>Craniata</taxon>
        <taxon>Vertebrata</taxon>
        <taxon>Euteleostomi</taxon>
        <taxon>Actinopterygii</taxon>
        <taxon>Chondrostei</taxon>
        <taxon>Acipenseriformes</taxon>
        <taxon>Acipenseridae</taxon>
        <taxon>Huso</taxon>
    </lineage>
</organism>
<dbReference type="SUPFAM" id="SSF57667">
    <property type="entry name" value="beta-beta-alpha zinc fingers"/>
    <property type="match status" value="4"/>
</dbReference>
<keyword evidence="7" id="KW-0862">Zinc</keyword>
<feature type="region of interest" description="Disordered" evidence="11">
    <location>
        <begin position="272"/>
        <end position="292"/>
    </location>
</feature>
<dbReference type="Pfam" id="PF12874">
    <property type="entry name" value="zf-met"/>
    <property type="match status" value="4"/>
</dbReference>
<gene>
    <name evidence="14" type="ORF">HHUSO_G23598</name>
    <name evidence="13" type="ORF">HHUSO_G25835</name>
</gene>
<evidence type="ECO:0000256" key="8">
    <source>
        <dbReference type="ARBA" id="ARBA00022884"/>
    </source>
</evidence>
<dbReference type="SMART" id="SM00355">
    <property type="entry name" value="ZnF_C2H2"/>
    <property type="match status" value="4"/>
</dbReference>
<dbReference type="PANTHER" id="PTHR46144:SF5">
    <property type="entry name" value="ZINC FINGER PROTEIN 346"/>
    <property type="match status" value="1"/>
</dbReference>
<evidence type="ECO:0000313" key="15">
    <source>
        <dbReference type="Proteomes" id="UP001369086"/>
    </source>
</evidence>